<evidence type="ECO:0000256" key="3">
    <source>
        <dbReference type="ARBA" id="ARBA00023163"/>
    </source>
</evidence>
<evidence type="ECO:0000256" key="5">
    <source>
        <dbReference type="RuleBase" id="RU000682"/>
    </source>
</evidence>
<dbReference type="PANTHER" id="PTHR45714">
    <property type="entry name" value="HOMEOBOX-LEUCINE ZIPPER PROTEIN HAT14"/>
    <property type="match status" value="1"/>
</dbReference>
<dbReference type="PANTHER" id="PTHR45714:SF34">
    <property type="entry name" value="HOMEOBOX-LEUCINE ZIPPER PROTEIN HAT9"/>
    <property type="match status" value="1"/>
</dbReference>
<evidence type="ECO:0000256" key="4">
    <source>
        <dbReference type="PROSITE-ProRule" id="PRU00108"/>
    </source>
</evidence>
<dbReference type="InterPro" id="IPR009057">
    <property type="entry name" value="Homeodomain-like_sf"/>
</dbReference>
<keyword evidence="4 5" id="KW-0371">Homeobox</keyword>
<dbReference type="GO" id="GO:0005634">
    <property type="term" value="C:nucleus"/>
    <property type="evidence" value="ECO:0007669"/>
    <property type="project" value="UniProtKB-SubCell"/>
</dbReference>
<dbReference type="Proteomes" id="UP000233837">
    <property type="component" value="Unassembled WGS sequence"/>
</dbReference>
<keyword evidence="8" id="KW-1185">Reference proteome</keyword>
<comment type="subcellular location">
    <subcellularLocation>
        <location evidence="1 4 5">Nucleus</location>
    </subcellularLocation>
</comment>
<evidence type="ECO:0000313" key="7">
    <source>
        <dbReference type="EMBL" id="PKU69855.1"/>
    </source>
</evidence>
<sequence>MEQSALLEDKFKEHSTLNPKQKQMMAKQLNLKDSQIEVWFQNERASSGTFIKDVGLVILHGPWTFLGFKNDSINWCGCKV</sequence>
<evidence type="ECO:0000256" key="2">
    <source>
        <dbReference type="ARBA" id="ARBA00023015"/>
    </source>
</evidence>
<dbReference type="InterPro" id="IPR001356">
    <property type="entry name" value="HD"/>
</dbReference>
<keyword evidence="3" id="KW-0804">Transcription</keyword>
<dbReference type="EMBL" id="KZ502986">
    <property type="protein sequence ID" value="PKU69855.1"/>
    <property type="molecule type" value="Genomic_DNA"/>
</dbReference>
<gene>
    <name evidence="7" type="primary">HOX15</name>
    <name evidence="7" type="ORF">MA16_Dca017145</name>
</gene>
<dbReference type="SUPFAM" id="SSF46689">
    <property type="entry name" value="Homeodomain-like"/>
    <property type="match status" value="1"/>
</dbReference>
<evidence type="ECO:0000259" key="6">
    <source>
        <dbReference type="PROSITE" id="PS50071"/>
    </source>
</evidence>
<accession>A0A2I0W2G9</accession>
<dbReference type="Pfam" id="PF00046">
    <property type="entry name" value="Homeodomain"/>
    <property type="match status" value="1"/>
</dbReference>
<feature type="DNA-binding region" description="Homeobox" evidence="4">
    <location>
        <begin position="3"/>
        <end position="51"/>
    </location>
</feature>
<dbReference type="InterPro" id="IPR050762">
    <property type="entry name" value="HD-ZIP_Homeobox_LZ_Class_II"/>
</dbReference>
<organism evidence="7 8">
    <name type="scientific">Dendrobium catenatum</name>
    <dbReference type="NCBI Taxonomy" id="906689"/>
    <lineage>
        <taxon>Eukaryota</taxon>
        <taxon>Viridiplantae</taxon>
        <taxon>Streptophyta</taxon>
        <taxon>Embryophyta</taxon>
        <taxon>Tracheophyta</taxon>
        <taxon>Spermatophyta</taxon>
        <taxon>Magnoliopsida</taxon>
        <taxon>Liliopsida</taxon>
        <taxon>Asparagales</taxon>
        <taxon>Orchidaceae</taxon>
        <taxon>Epidendroideae</taxon>
        <taxon>Malaxideae</taxon>
        <taxon>Dendrobiinae</taxon>
        <taxon>Dendrobium</taxon>
    </lineage>
</organism>
<keyword evidence="4 5" id="KW-0539">Nucleus</keyword>
<reference evidence="7 8" key="1">
    <citation type="journal article" date="2016" name="Sci. Rep.">
        <title>The Dendrobium catenatum Lindl. genome sequence provides insights into polysaccharide synthase, floral development and adaptive evolution.</title>
        <authorList>
            <person name="Zhang G.Q."/>
            <person name="Xu Q."/>
            <person name="Bian C."/>
            <person name="Tsai W.C."/>
            <person name="Yeh C.M."/>
            <person name="Liu K.W."/>
            <person name="Yoshida K."/>
            <person name="Zhang L.S."/>
            <person name="Chang S.B."/>
            <person name="Chen F."/>
            <person name="Shi Y."/>
            <person name="Su Y.Y."/>
            <person name="Zhang Y.Q."/>
            <person name="Chen L.J."/>
            <person name="Yin Y."/>
            <person name="Lin M."/>
            <person name="Huang H."/>
            <person name="Deng H."/>
            <person name="Wang Z.W."/>
            <person name="Zhu S.L."/>
            <person name="Zhao X."/>
            <person name="Deng C."/>
            <person name="Niu S.C."/>
            <person name="Huang J."/>
            <person name="Wang M."/>
            <person name="Liu G.H."/>
            <person name="Yang H.J."/>
            <person name="Xiao X.J."/>
            <person name="Hsiao Y.Y."/>
            <person name="Wu W.L."/>
            <person name="Chen Y.Y."/>
            <person name="Mitsuda N."/>
            <person name="Ohme-Takagi M."/>
            <person name="Luo Y.B."/>
            <person name="Van de Peer Y."/>
            <person name="Liu Z.J."/>
        </authorList>
    </citation>
    <scope>NUCLEOTIDE SEQUENCE [LARGE SCALE GENOMIC DNA]</scope>
    <source>
        <tissue evidence="7">The whole plant</tissue>
    </source>
</reference>
<dbReference type="AlphaFoldDB" id="A0A2I0W2G9"/>
<evidence type="ECO:0000313" key="8">
    <source>
        <dbReference type="Proteomes" id="UP000233837"/>
    </source>
</evidence>
<evidence type="ECO:0000256" key="1">
    <source>
        <dbReference type="ARBA" id="ARBA00004123"/>
    </source>
</evidence>
<name>A0A2I0W2G9_9ASPA</name>
<dbReference type="CDD" id="cd00086">
    <property type="entry name" value="homeodomain"/>
    <property type="match status" value="1"/>
</dbReference>
<dbReference type="PROSITE" id="PS50071">
    <property type="entry name" value="HOMEOBOX_2"/>
    <property type="match status" value="1"/>
</dbReference>
<proteinExistence type="predicted"/>
<reference evidence="7 8" key="2">
    <citation type="journal article" date="2017" name="Nature">
        <title>The Apostasia genome and the evolution of orchids.</title>
        <authorList>
            <person name="Zhang G.Q."/>
            <person name="Liu K.W."/>
            <person name="Li Z."/>
            <person name="Lohaus R."/>
            <person name="Hsiao Y.Y."/>
            <person name="Niu S.C."/>
            <person name="Wang J.Y."/>
            <person name="Lin Y.C."/>
            <person name="Xu Q."/>
            <person name="Chen L.J."/>
            <person name="Yoshida K."/>
            <person name="Fujiwara S."/>
            <person name="Wang Z.W."/>
            <person name="Zhang Y.Q."/>
            <person name="Mitsuda N."/>
            <person name="Wang M."/>
            <person name="Liu G.H."/>
            <person name="Pecoraro L."/>
            <person name="Huang H.X."/>
            <person name="Xiao X.J."/>
            <person name="Lin M."/>
            <person name="Wu X.Y."/>
            <person name="Wu W.L."/>
            <person name="Chen Y.Y."/>
            <person name="Chang S.B."/>
            <person name="Sakamoto S."/>
            <person name="Ohme-Takagi M."/>
            <person name="Yagi M."/>
            <person name="Zeng S.J."/>
            <person name="Shen C.Y."/>
            <person name="Yeh C.M."/>
            <person name="Luo Y.B."/>
            <person name="Tsai W.C."/>
            <person name="Van de Peer Y."/>
            <person name="Liu Z.J."/>
        </authorList>
    </citation>
    <scope>NUCLEOTIDE SEQUENCE [LARGE SCALE GENOMIC DNA]</scope>
    <source>
        <tissue evidence="7">The whole plant</tissue>
    </source>
</reference>
<dbReference type="Gene3D" id="1.10.10.60">
    <property type="entry name" value="Homeodomain-like"/>
    <property type="match status" value="1"/>
</dbReference>
<dbReference type="GO" id="GO:0003677">
    <property type="term" value="F:DNA binding"/>
    <property type="evidence" value="ECO:0007669"/>
    <property type="project" value="UniProtKB-UniRule"/>
</dbReference>
<keyword evidence="4 5" id="KW-0238">DNA-binding</keyword>
<feature type="domain" description="Homeobox" evidence="6">
    <location>
        <begin position="1"/>
        <end position="50"/>
    </location>
</feature>
<protein>
    <submittedName>
        <fullName evidence="7">Homeobox-leucine zipper protein HOX15</fullName>
    </submittedName>
</protein>
<keyword evidence="2" id="KW-0805">Transcription regulation</keyword>
<dbReference type="SMART" id="SM00389">
    <property type="entry name" value="HOX"/>
    <property type="match status" value="1"/>
</dbReference>